<evidence type="ECO:0000313" key="3">
    <source>
        <dbReference type="Proteomes" id="UP000057134"/>
    </source>
</evidence>
<proteinExistence type="predicted"/>
<dbReference type="AlphaFoldDB" id="A0A0N9XJQ3"/>
<name>A0A0N9XJQ3_MYCFO</name>
<feature type="compositionally biased region" description="Basic residues" evidence="1">
    <location>
        <begin position="30"/>
        <end position="42"/>
    </location>
</feature>
<gene>
    <name evidence="2" type="ORF">XA26_45450</name>
</gene>
<keyword evidence="3" id="KW-1185">Reference proteome</keyword>
<sequence>MVRHGDGVHRPGRSPSGFFDGRPAPIPPAGRRKKGVAVRRRE</sequence>
<evidence type="ECO:0000313" key="2">
    <source>
        <dbReference type="EMBL" id="ALI28345.1"/>
    </source>
</evidence>
<organism evidence="2 3">
    <name type="scientific">Mycolicibacterium fortuitum</name>
    <name type="common">Mycobacterium fortuitum</name>
    <dbReference type="NCBI Taxonomy" id="1766"/>
    <lineage>
        <taxon>Bacteria</taxon>
        <taxon>Bacillati</taxon>
        <taxon>Actinomycetota</taxon>
        <taxon>Actinomycetes</taxon>
        <taxon>Mycobacteriales</taxon>
        <taxon>Mycobacteriaceae</taxon>
        <taxon>Mycolicibacterium</taxon>
    </lineage>
</organism>
<reference evidence="2 3" key="1">
    <citation type="journal article" date="2015" name="MBio">
        <title>Enzymatic Degradation of Phenazines Can Generate Energy and Protect Sensitive Organisms from Toxicity.</title>
        <authorList>
            <person name="Costa K.C."/>
            <person name="Bergkessel M."/>
            <person name="Saunders S."/>
            <person name="Korlach J."/>
            <person name="Newman D.K."/>
        </authorList>
    </citation>
    <scope>NUCLEOTIDE SEQUENCE [LARGE SCALE GENOMIC DNA]</scope>
    <source>
        <strain evidence="2 3">CT6</strain>
    </source>
</reference>
<feature type="region of interest" description="Disordered" evidence="1">
    <location>
        <begin position="1"/>
        <end position="42"/>
    </location>
</feature>
<dbReference type="KEGG" id="mft:XA26_45450"/>
<dbReference type="STRING" id="1766.XA26_45450"/>
<dbReference type="Proteomes" id="UP000057134">
    <property type="component" value="Chromosome"/>
</dbReference>
<dbReference type="EMBL" id="CP011269">
    <property type="protein sequence ID" value="ALI28345.1"/>
    <property type="molecule type" value="Genomic_DNA"/>
</dbReference>
<evidence type="ECO:0000256" key="1">
    <source>
        <dbReference type="SAM" id="MobiDB-lite"/>
    </source>
</evidence>
<dbReference type="PATRIC" id="fig|1766.6.peg.4516"/>
<protein>
    <submittedName>
        <fullName evidence="2">Uncharacterized protein</fullName>
    </submittedName>
</protein>
<accession>A0A0N9XJQ3</accession>